<protein>
    <submittedName>
        <fullName evidence="10">Na+ driven multidrug efflux pump</fullName>
    </submittedName>
</protein>
<evidence type="ECO:0000256" key="5">
    <source>
        <dbReference type="ARBA" id="ARBA00022692"/>
    </source>
</evidence>
<keyword evidence="6 9" id="KW-1133">Transmembrane helix</keyword>
<dbReference type="GO" id="GO:0042910">
    <property type="term" value="F:xenobiotic transmembrane transporter activity"/>
    <property type="evidence" value="ECO:0007669"/>
    <property type="project" value="InterPro"/>
</dbReference>
<evidence type="ECO:0000256" key="7">
    <source>
        <dbReference type="ARBA" id="ARBA00023136"/>
    </source>
</evidence>
<dbReference type="PANTHER" id="PTHR43549:SF2">
    <property type="entry name" value="MULTIDRUG RESISTANCE PROTEIN NORM-RELATED"/>
    <property type="match status" value="1"/>
</dbReference>
<dbReference type="VEuPathDB" id="TrichDB:TRFO_26068"/>
<organism evidence="10 11">
    <name type="scientific">Tritrichomonas foetus</name>
    <dbReference type="NCBI Taxonomy" id="1144522"/>
    <lineage>
        <taxon>Eukaryota</taxon>
        <taxon>Metamonada</taxon>
        <taxon>Parabasalia</taxon>
        <taxon>Tritrichomonadida</taxon>
        <taxon>Tritrichomonadidae</taxon>
        <taxon>Tritrichomonas</taxon>
    </lineage>
</organism>
<comment type="subcellular location">
    <subcellularLocation>
        <location evidence="1">Cell membrane</location>
        <topology evidence="1">Multi-pass membrane protein</topology>
    </subcellularLocation>
</comment>
<feature type="compositionally biased region" description="Basic and acidic residues" evidence="8">
    <location>
        <begin position="68"/>
        <end position="80"/>
    </location>
</feature>
<evidence type="ECO:0000256" key="8">
    <source>
        <dbReference type="SAM" id="MobiDB-lite"/>
    </source>
</evidence>
<keyword evidence="4" id="KW-1003">Cell membrane</keyword>
<evidence type="ECO:0000256" key="2">
    <source>
        <dbReference type="ARBA" id="ARBA00010199"/>
    </source>
</evidence>
<reference evidence="10" key="1">
    <citation type="submission" date="2016-10" db="EMBL/GenBank/DDBJ databases">
        <authorList>
            <person name="Benchimol M."/>
            <person name="Almeida L.G."/>
            <person name="Vasconcelos A.T."/>
            <person name="Perreira-Neves A."/>
            <person name="Rosa I.A."/>
            <person name="Tasca T."/>
            <person name="Bogo M.R."/>
            <person name="de Souza W."/>
        </authorList>
    </citation>
    <scope>NUCLEOTIDE SEQUENCE [LARGE SCALE GENOMIC DNA]</scope>
    <source>
        <strain evidence="10">K</strain>
    </source>
</reference>
<evidence type="ECO:0000256" key="3">
    <source>
        <dbReference type="ARBA" id="ARBA00022448"/>
    </source>
</evidence>
<dbReference type="PANTHER" id="PTHR43549">
    <property type="entry name" value="MULTIDRUG RESISTANCE PROTEIN YPNP-RELATED"/>
    <property type="match status" value="1"/>
</dbReference>
<feature type="transmembrane region" description="Helical" evidence="9">
    <location>
        <begin position="310"/>
        <end position="334"/>
    </location>
</feature>
<keyword evidence="7 9" id="KW-0472">Membrane</keyword>
<evidence type="ECO:0000256" key="9">
    <source>
        <dbReference type="SAM" id="Phobius"/>
    </source>
</evidence>
<name>A0A1J4K3P5_9EUKA</name>
<evidence type="ECO:0000256" key="4">
    <source>
        <dbReference type="ARBA" id="ARBA00022475"/>
    </source>
</evidence>
<dbReference type="Proteomes" id="UP000179807">
    <property type="component" value="Unassembled WGS sequence"/>
</dbReference>
<dbReference type="GeneID" id="94839430"/>
<keyword evidence="5 9" id="KW-0812">Transmembrane</keyword>
<sequence length="356" mass="38670">MRGNISNSENSKNNDTEDSNSHETKVNGSKEISTSDDSQSIQNNSASSHDSESKNESDNDSSSSSKNENIKKKIQNDEHLSQPNSNNSQTSTSDASLKYEKNSQIETNENDDGKPKMSLERFRLAGRPPLQTIFYLSSGPILVQFTGSLKGVIGSIWVSMALGEKALTAMSTIGVYDGISRSFGFFLSSSGSSKISQLYGQHKEDEASQVVIDMVRISVIFGILVPIILGLTTVPLAEWLGADKEIQDLCHQYMLPINIGTFTTILFIALGGSLQGEGRAIFFSILNVISLVANMCVLDPILLLAAKTDIWGASFAQAISEAVPGILLLILYFMGKFGVKPKLKQLFSKFSPHTLP</sequence>
<feature type="transmembrane region" description="Helical" evidence="9">
    <location>
        <begin position="219"/>
        <end position="241"/>
    </location>
</feature>
<evidence type="ECO:0000256" key="6">
    <source>
        <dbReference type="ARBA" id="ARBA00022989"/>
    </source>
</evidence>
<dbReference type="InterPro" id="IPR002528">
    <property type="entry name" value="MATE_fam"/>
</dbReference>
<feature type="transmembrane region" description="Helical" evidence="9">
    <location>
        <begin position="281"/>
        <end position="304"/>
    </location>
</feature>
<feature type="compositionally biased region" description="Polar residues" evidence="8">
    <location>
        <begin position="1"/>
        <end position="11"/>
    </location>
</feature>
<accession>A0A1J4K3P5</accession>
<dbReference type="CDD" id="cd12082">
    <property type="entry name" value="MATE_like"/>
    <property type="match status" value="1"/>
</dbReference>
<dbReference type="InterPro" id="IPR052031">
    <property type="entry name" value="Membrane_Transporter-Flippase"/>
</dbReference>
<dbReference type="GO" id="GO:0015297">
    <property type="term" value="F:antiporter activity"/>
    <property type="evidence" value="ECO:0007669"/>
    <property type="project" value="InterPro"/>
</dbReference>
<evidence type="ECO:0000313" key="10">
    <source>
        <dbReference type="EMBL" id="OHT05999.1"/>
    </source>
</evidence>
<comment type="caution">
    <text evidence="10">The sequence shown here is derived from an EMBL/GenBank/DDBJ whole genome shotgun (WGS) entry which is preliminary data.</text>
</comment>
<keyword evidence="11" id="KW-1185">Reference proteome</keyword>
<evidence type="ECO:0000256" key="1">
    <source>
        <dbReference type="ARBA" id="ARBA00004651"/>
    </source>
</evidence>
<dbReference type="RefSeq" id="XP_068359135.1">
    <property type="nucleotide sequence ID" value="XM_068504726.1"/>
</dbReference>
<feature type="region of interest" description="Disordered" evidence="8">
    <location>
        <begin position="1"/>
        <end position="116"/>
    </location>
</feature>
<feature type="transmembrane region" description="Helical" evidence="9">
    <location>
        <begin position="253"/>
        <end position="274"/>
    </location>
</feature>
<feature type="compositionally biased region" description="Low complexity" evidence="8">
    <location>
        <begin position="81"/>
        <end position="93"/>
    </location>
</feature>
<gene>
    <name evidence="10" type="ORF">TRFO_26068</name>
</gene>
<dbReference type="EMBL" id="MLAK01000739">
    <property type="protein sequence ID" value="OHT05999.1"/>
    <property type="molecule type" value="Genomic_DNA"/>
</dbReference>
<comment type="similarity">
    <text evidence="2">Belongs to the multi antimicrobial extrusion (MATE) (TC 2.A.66.1) family.</text>
</comment>
<dbReference type="AlphaFoldDB" id="A0A1J4K3P5"/>
<feature type="compositionally biased region" description="Polar residues" evidence="8">
    <location>
        <begin position="26"/>
        <end position="42"/>
    </location>
</feature>
<dbReference type="GO" id="GO:0005886">
    <property type="term" value="C:plasma membrane"/>
    <property type="evidence" value="ECO:0007669"/>
    <property type="project" value="UniProtKB-SubCell"/>
</dbReference>
<keyword evidence="3" id="KW-0813">Transport</keyword>
<dbReference type="Pfam" id="PF01554">
    <property type="entry name" value="MatE"/>
    <property type="match status" value="1"/>
</dbReference>
<evidence type="ECO:0000313" key="11">
    <source>
        <dbReference type="Proteomes" id="UP000179807"/>
    </source>
</evidence>
<feature type="compositionally biased region" description="Basic and acidic residues" evidence="8">
    <location>
        <begin position="12"/>
        <end position="25"/>
    </location>
</feature>
<proteinExistence type="inferred from homology"/>